<dbReference type="EMBL" id="KQ242210">
    <property type="protein sequence ID" value="KNC80001.1"/>
    <property type="molecule type" value="Genomic_DNA"/>
</dbReference>
<dbReference type="SUPFAM" id="SSF53901">
    <property type="entry name" value="Thiolase-like"/>
    <property type="match status" value="1"/>
</dbReference>
<dbReference type="eggNOG" id="KOG1390">
    <property type="taxonomic scope" value="Eukaryota"/>
</dbReference>
<protein>
    <recommendedName>
        <fullName evidence="4">Thiolase N-terminal domain-containing protein</fullName>
    </recommendedName>
</protein>
<evidence type="ECO:0000256" key="2">
    <source>
        <dbReference type="ARBA" id="ARBA00022679"/>
    </source>
</evidence>
<dbReference type="PANTHER" id="PTHR18919">
    <property type="entry name" value="ACETYL-COA C-ACYLTRANSFERASE"/>
    <property type="match status" value="1"/>
</dbReference>
<keyword evidence="2" id="KW-0808">Transferase</keyword>
<name>A0A0L0FTU1_9EUKA</name>
<sequence>MRPAFNNEAGTVTAGNASGLNDGAAAVVLMTRAQAHESGLTPLCRVVSHAQNQDLSIRITSYMYNLLHLHSPAERVVLVRVMPHGYLPTYITPAQNYDLSISIPPCMYNSLTGVYHLSSVKCVRIKYPVSTHGQSSIGHLSQPVFHSTRQFGIDPAVRDCGPILKAKNTMTNVY</sequence>
<dbReference type="STRING" id="667725.A0A0L0FTU1"/>
<dbReference type="AlphaFoldDB" id="A0A0L0FTU1"/>
<dbReference type="GeneID" id="25908120"/>
<dbReference type="Proteomes" id="UP000054560">
    <property type="component" value="Unassembled WGS sequence"/>
</dbReference>
<dbReference type="InterPro" id="IPR016039">
    <property type="entry name" value="Thiolase-like"/>
</dbReference>
<evidence type="ECO:0000256" key="1">
    <source>
        <dbReference type="ARBA" id="ARBA00010982"/>
    </source>
</evidence>
<comment type="similarity">
    <text evidence="1">Belongs to the thiolase-like superfamily. Thiolase family.</text>
</comment>
<evidence type="ECO:0000313" key="5">
    <source>
        <dbReference type="EMBL" id="KNC80001.1"/>
    </source>
</evidence>
<dbReference type="InterPro" id="IPR020616">
    <property type="entry name" value="Thiolase_N"/>
</dbReference>
<keyword evidence="3" id="KW-0012">Acyltransferase</keyword>
<dbReference type="Pfam" id="PF00108">
    <property type="entry name" value="Thiolase_N"/>
    <property type="match status" value="1"/>
</dbReference>
<organism evidence="5 6">
    <name type="scientific">Sphaeroforma arctica JP610</name>
    <dbReference type="NCBI Taxonomy" id="667725"/>
    <lineage>
        <taxon>Eukaryota</taxon>
        <taxon>Ichthyosporea</taxon>
        <taxon>Ichthyophonida</taxon>
        <taxon>Sphaeroforma</taxon>
    </lineage>
</organism>
<dbReference type="OrthoDB" id="5404651at2759"/>
<evidence type="ECO:0000259" key="4">
    <source>
        <dbReference type="Pfam" id="PF00108"/>
    </source>
</evidence>
<keyword evidence="6" id="KW-1185">Reference proteome</keyword>
<gene>
    <name evidence="5" type="ORF">SARC_07616</name>
</gene>
<evidence type="ECO:0000313" key="6">
    <source>
        <dbReference type="Proteomes" id="UP000054560"/>
    </source>
</evidence>
<dbReference type="RefSeq" id="XP_014153903.1">
    <property type="nucleotide sequence ID" value="XM_014298428.1"/>
</dbReference>
<dbReference type="PANTHER" id="PTHR18919:SF107">
    <property type="entry name" value="ACETYL-COA ACETYLTRANSFERASE, CYTOSOLIC"/>
    <property type="match status" value="1"/>
</dbReference>
<proteinExistence type="inferred from homology"/>
<dbReference type="GO" id="GO:0016747">
    <property type="term" value="F:acyltransferase activity, transferring groups other than amino-acyl groups"/>
    <property type="evidence" value="ECO:0007669"/>
    <property type="project" value="InterPro"/>
</dbReference>
<accession>A0A0L0FTU1</accession>
<feature type="domain" description="Thiolase N-terminal" evidence="4">
    <location>
        <begin position="1"/>
        <end position="32"/>
    </location>
</feature>
<reference evidence="5 6" key="1">
    <citation type="submission" date="2011-02" db="EMBL/GenBank/DDBJ databases">
        <title>The Genome Sequence of Sphaeroforma arctica JP610.</title>
        <authorList>
            <consortium name="The Broad Institute Genome Sequencing Platform"/>
            <person name="Russ C."/>
            <person name="Cuomo C."/>
            <person name="Young S.K."/>
            <person name="Zeng Q."/>
            <person name="Gargeya S."/>
            <person name="Alvarado L."/>
            <person name="Berlin A."/>
            <person name="Chapman S.B."/>
            <person name="Chen Z."/>
            <person name="Freedman E."/>
            <person name="Gellesch M."/>
            <person name="Goldberg J."/>
            <person name="Griggs A."/>
            <person name="Gujja S."/>
            <person name="Heilman E."/>
            <person name="Heiman D."/>
            <person name="Howarth C."/>
            <person name="Mehta T."/>
            <person name="Neiman D."/>
            <person name="Pearson M."/>
            <person name="Roberts A."/>
            <person name="Saif S."/>
            <person name="Shea T."/>
            <person name="Shenoy N."/>
            <person name="Sisk P."/>
            <person name="Stolte C."/>
            <person name="Sykes S."/>
            <person name="White J."/>
            <person name="Yandava C."/>
            <person name="Burger G."/>
            <person name="Gray M.W."/>
            <person name="Holland P.W.H."/>
            <person name="King N."/>
            <person name="Lang F.B.F."/>
            <person name="Roger A.J."/>
            <person name="Ruiz-Trillo I."/>
            <person name="Haas B."/>
            <person name="Nusbaum C."/>
            <person name="Birren B."/>
        </authorList>
    </citation>
    <scope>NUCLEOTIDE SEQUENCE [LARGE SCALE GENOMIC DNA]</scope>
    <source>
        <strain evidence="5 6">JP610</strain>
    </source>
</reference>
<evidence type="ECO:0000256" key="3">
    <source>
        <dbReference type="ARBA" id="ARBA00023315"/>
    </source>
</evidence>
<dbReference type="Gene3D" id="3.40.47.10">
    <property type="match status" value="1"/>
</dbReference>